<dbReference type="STRING" id="1801754.A3D42_01510"/>
<gene>
    <name evidence="1" type="ORF">A3D42_01510</name>
</gene>
<dbReference type="SUPFAM" id="SSF56784">
    <property type="entry name" value="HAD-like"/>
    <property type="match status" value="1"/>
</dbReference>
<organism evidence="1 2">
    <name type="scientific">Candidatus Nomurabacteria bacterium RIFCSPHIGHO2_02_FULL_41_18</name>
    <dbReference type="NCBI Taxonomy" id="1801754"/>
    <lineage>
        <taxon>Bacteria</taxon>
        <taxon>Candidatus Nomuraibacteriota</taxon>
    </lineage>
</organism>
<accession>A0A1F6W7K8</accession>
<dbReference type="CDD" id="cd01427">
    <property type="entry name" value="HAD_like"/>
    <property type="match status" value="1"/>
</dbReference>
<evidence type="ECO:0008006" key="3">
    <source>
        <dbReference type="Google" id="ProtNLM"/>
    </source>
</evidence>
<evidence type="ECO:0000313" key="2">
    <source>
        <dbReference type="Proteomes" id="UP000177777"/>
    </source>
</evidence>
<dbReference type="AlphaFoldDB" id="A0A1F6W7K8"/>
<dbReference type="InterPro" id="IPR036412">
    <property type="entry name" value="HAD-like_sf"/>
</dbReference>
<name>A0A1F6W7K8_9BACT</name>
<dbReference type="Proteomes" id="UP000177777">
    <property type="component" value="Unassembled WGS sequence"/>
</dbReference>
<dbReference type="EMBL" id="MFUE01000009">
    <property type="protein sequence ID" value="OGI77869.1"/>
    <property type="molecule type" value="Genomic_DNA"/>
</dbReference>
<dbReference type="InterPro" id="IPR023214">
    <property type="entry name" value="HAD_sf"/>
</dbReference>
<evidence type="ECO:0000313" key="1">
    <source>
        <dbReference type="EMBL" id="OGI77869.1"/>
    </source>
</evidence>
<comment type="caution">
    <text evidence="1">The sequence shown here is derived from an EMBL/GenBank/DDBJ whole genome shotgun (WGS) entry which is preliminary data.</text>
</comment>
<reference evidence="1 2" key="1">
    <citation type="journal article" date="2016" name="Nat. Commun.">
        <title>Thousands of microbial genomes shed light on interconnected biogeochemical processes in an aquifer system.</title>
        <authorList>
            <person name="Anantharaman K."/>
            <person name="Brown C.T."/>
            <person name="Hug L.A."/>
            <person name="Sharon I."/>
            <person name="Castelle C.J."/>
            <person name="Probst A.J."/>
            <person name="Thomas B.C."/>
            <person name="Singh A."/>
            <person name="Wilkins M.J."/>
            <person name="Karaoz U."/>
            <person name="Brodie E.L."/>
            <person name="Williams K.H."/>
            <person name="Hubbard S.S."/>
            <person name="Banfield J.F."/>
        </authorList>
    </citation>
    <scope>NUCLEOTIDE SEQUENCE [LARGE SCALE GENOMIC DNA]</scope>
</reference>
<dbReference type="Gene3D" id="3.40.50.1000">
    <property type="entry name" value="HAD superfamily/HAD-like"/>
    <property type="match status" value="1"/>
</dbReference>
<proteinExistence type="predicted"/>
<sequence>MKYMQNIEQSGNSMERRWISIVSDLEGIDGAKKNIKIEIMEDGMPRAMAFFDIDETLAHLSIIHGPAIRKLFPNVDPTELEMVYYAGFKLGNSFREFDRMKGIYEDSQTRWKDPKVYWEERYLPHAKEIDEPGNLAHNIAAGILKAYGEIAARVADEIYENDPKQFEKSNIAPIFFLARLYSRLGIPIVGFTANAGILVKALAKYLKLSETFIDIATDEIMQGGGKELAVLALMKKLESKQGVSVPKDRLIFVGDSIRGDIGVMIEVQKIDPKIRGTGVLVLKNKAALVQIKKEINEDRSLRKIADMIDVHGFVLDEVPLNPKGEPTLLSIHRNKFLEKL</sequence>
<protein>
    <recommendedName>
        <fullName evidence="3">Haloacid dehalogenase</fullName>
    </recommendedName>
</protein>